<dbReference type="EMBL" id="ABJB010971496">
    <property type="status" value="NOT_ANNOTATED_CDS"/>
    <property type="molecule type" value="Genomic_DNA"/>
</dbReference>
<dbReference type="InParanoid" id="B7PIC5"/>
<dbReference type="VEuPathDB" id="VectorBase:ISCI017978"/>
<feature type="non-terminal residue" evidence="2">
    <location>
        <position position="1"/>
    </location>
</feature>
<dbReference type="Proteomes" id="UP000001555">
    <property type="component" value="Unassembled WGS sequence"/>
</dbReference>
<accession>B7PIC5</accession>
<proteinExistence type="predicted"/>
<dbReference type="EMBL" id="DS718108">
    <property type="protein sequence ID" value="EEC06347.1"/>
    <property type="molecule type" value="Genomic_DNA"/>
</dbReference>
<evidence type="ECO:0000256" key="1">
    <source>
        <dbReference type="SAM" id="MobiDB-lite"/>
    </source>
</evidence>
<feature type="non-terminal residue" evidence="2">
    <location>
        <position position="106"/>
    </location>
</feature>
<dbReference type="VEuPathDB" id="VectorBase:ISCW017978"/>
<reference evidence="3" key="2">
    <citation type="submission" date="2020-05" db="UniProtKB">
        <authorList>
            <consortium name="EnsemblMetazoa"/>
        </authorList>
    </citation>
    <scope>IDENTIFICATION</scope>
    <source>
        <strain evidence="3">wikel</strain>
    </source>
</reference>
<evidence type="ECO:0000313" key="2">
    <source>
        <dbReference type="EMBL" id="EEC06347.1"/>
    </source>
</evidence>
<evidence type="ECO:0000313" key="3">
    <source>
        <dbReference type="EnsemblMetazoa" id="ISCW017978-PA"/>
    </source>
</evidence>
<dbReference type="HOGENOM" id="CLU_2401858_0_0_1"/>
<dbReference type="PaxDb" id="6945-B7PIC5"/>
<name>B7PIC5_IXOSC</name>
<evidence type="ECO:0000313" key="4">
    <source>
        <dbReference type="Proteomes" id="UP000001555"/>
    </source>
</evidence>
<feature type="region of interest" description="Disordered" evidence="1">
    <location>
        <begin position="36"/>
        <end position="65"/>
    </location>
</feature>
<dbReference type="EnsemblMetazoa" id="ISCW017978-RA">
    <property type="protein sequence ID" value="ISCW017978-PA"/>
    <property type="gene ID" value="ISCW017978"/>
</dbReference>
<protein>
    <submittedName>
        <fullName evidence="2 3">Uncharacterized protein</fullName>
    </submittedName>
</protein>
<gene>
    <name evidence="2" type="ORF">IscW_ISCW017978</name>
</gene>
<feature type="compositionally biased region" description="Basic and acidic residues" evidence="1">
    <location>
        <begin position="43"/>
        <end position="55"/>
    </location>
</feature>
<keyword evidence="4" id="KW-1185">Reference proteome</keyword>
<sequence>VLEGFLRYEVDPGQVYRTTTDNGVNMVQVVTLLPEPGIPATTKSDHSDTKDEDINAPRGSSIGFSRIDQLEGADQCVSDAGPLLQDMRCATHTFQLAVHDAPKSQA</sequence>
<organism>
    <name type="scientific">Ixodes scapularis</name>
    <name type="common">Black-legged tick</name>
    <name type="synonym">Deer tick</name>
    <dbReference type="NCBI Taxonomy" id="6945"/>
    <lineage>
        <taxon>Eukaryota</taxon>
        <taxon>Metazoa</taxon>
        <taxon>Ecdysozoa</taxon>
        <taxon>Arthropoda</taxon>
        <taxon>Chelicerata</taxon>
        <taxon>Arachnida</taxon>
        <taxon>Acari</taxon>
        <taxon>Parasitiformes</taxon>
        <taxon>Ixodida</taxon>
        <taxon>Ixodoidea</taxon>
        <taxon>Ixodidae</taxon>
        <taxon>Ixodinae</taxon>
        <taxon>Ixodes</taxon>
    </lineage>
</organism>
<dbReference type="AlphaFoldDB" id="B7PIC5"/>
<reference evidence="2 4" key="1">
    <citation type="submission" date="2008-03" db="EMBL/GenBank/DDBJ databases">
        <title>Annotation of Ixodes scapularis.</title>
        <authorList>
            <consortium name="Ixodes scapularis Genome Project Consortium"/>
            <person name="Caler E."/>
            <person name="Hannick L.I."/>
            <person name="Bidwell S."/>
            <person name="Joardar V."/>
            <person name="Thiagarajan M."/>
            <person name="Amedeo P."/>
            <person name="Galinsky K.J."/>
            <person name="Schobel S."/>
            <person name="Inman J."/>
            <person name="Hostetler J."/>
            <person name="Miller J."/>
            <person name="Hammond M."/>
            <person name="Megy K."/>
            <person name="Lawson D."/>
            <person name="Kodira C."/>
            <person name="Sutton G."/>
            <person name="Meyer J."/>
            <person name="Hill C.A."/>
            <person name="Birren B."/>
            <person name="Nene V."/>
            <person name="Collins F."/>
            <person name="Alarcon-Chaidez F."/>
            <person name="Wikel S."/>
            <person name="Strausberg R."/>
        </authorList>
    </citation>
    <scope>NUCLEOTIDE SEQUENCE [LARGE SCALE GENOMIC DNA]</scope>
    <source>
        <strain evidence="4">Wikel</strain>
        <strain evidence="2">Wikel colony</strain>
    </source>
</reference>